<dbReference type="PANTHER" id="PTHR43581">
    <property type="entry name" value="ATP/GTP PHOSPHATASE"/>
    <property type="match status" value="1"/>
</dbReference>
<comment type="caution">
    <text evidence="2">The sequence shown here is derived from an EMBL/GenBank/DDBJ whole genome shotgun (WGS) entry which is preliminary data.</text>
</comment>
<dbReference type="EMBL" id="JACDUP010000002">
    <property type="protein sequence ID" value="MBA2868941.1"/>
    <property type="molecule type" value="Genomic_DNA"/>
</dbReference>
<organism evidence="2 3">
    <name type="scientific">Methanococcus maripaludis</name>
    <name type="common">Methanococcus deltae</name>
    <dbReference type="NCBI Taxonomy" id="39152"/>
    <lineage>
        <taxon>Archaea</taxon>
        <taxon>Methanobacteriati</taxon>
        <taxon>Methanobacteriota</taxon>
        <taxon>Methanomada group</taxon>
        <taxon>Methanococci</taxon>
        <taxon>Methanococcales</taxon>
        <taxon>Methanococcaceae</taxon>
        <taxon>Methanococcus</taxon>
    </lineage>
</organism>
<dbReference type="AlphaFoldDB" id="A0A7J9PTS4"/>
<evidence type="ECO:0000313" key="3">
    <source>
        <dbReference type="Proteomes" id="UP000571751"/>
    </source>
</evidence>
<protein>
    <submittedName>
        <fullName evidence="2">Putative ATPase</fullName>
    </submittedName>
</protein>
<gene>
    <name evidence="2" type="ORF">HNP95_001120</name>
</gene>
<dbReference type="InterPro" id="IPR051396">
    <property type="entry name" value="Bact_Antivir_Def_Nuclease"/>
</dbReference>
<dbReference type="PANTHER" id="PTHR43581:SF2">
    <property type="entry name" value="EXCINUCLEASE ATPASE SUBUNIT"/>
    <property type="match status" value="1"/>
</dbReference>
<dbReference type="Proteomes" id="UP000571751">
    <property type="component" value="Unassembled WGS sequence"/>
</dbReference>
<evidence type="ECO:0000313" key="2">
    <source>
        <dbReference type="EMBL" id="MBA2868941.1"/>
    </source>
</evidence>
<accession>A0A7J9PTS4</accession>
<dbReference type="InterPro" id="IPR027417">
    <property type="entry name" value="P-loop_NTPase"/>
</dbReference>
<evidence type="ECO:0000259" key="1">
    <source>
        <dbReference type="Pfam" id="PF13175"/>
    </source>
</evidence>
<dbReference type="SUPFAM" id="SSF52540">
    <property type="entry name" value="P-loop containing nucleoside triphosphate hydrolases"/>
    <property type="match status" value="1"/>
</dbReference>
<proteinExistence type="predicted"/>
<sequence>MESIQIKNLRCFEDTGEVNLDKLNVFVGKNASGKSTLARFFPLLKQTIESKTSEPILWYGNYVDFGDFEEALSNGKEGSEMEISFKLNLNLGSLYYFSSYYFNEMDNFTKTTPVKITLKLSKNFIPKISVYLYGHALDLNFNLDEGHVYLENAVINNELFNFEDKYYFEEPSAGFIPILHSKDSYHPLGSKEETFEQRIFKISYSTLRKLAKSKSGDGTLHEVLYPIILATPEEMKNRMLRNSMGIRSTSKIRKFFETCDENELLPLINTILLRYAPDLLENINYQLIKEISLIQYIAPLRAVAERYYRNAGLSLKEIDPKGENIPMYLFKLHKNNELKKFNKWLNDNFKISLKIIQSKGHLSINIEDSNSEQVVNLADTGFGYSQLLPILILIWESVQRKSREPDQRRKFIDLGIPKTIVMEQPELHIHPAIQAKMIDSISSILAIAEKEKLDIKFILETHSETIVRRIGYLIAKNKLNHDYVNIYIFDQKNGISNIKRAHYNERGNLKNWPLGFFTPEGF</sequence>
<feature type="domain" description="Endonuclease GajA/Old nuclease/RecF-like AAA" evidence="1">
    <location>
        <begin position="2"/>
        <end position="467"/>
    </location>
</feature>
<dbReference type="Gene3D" id="3.40.50.300">
    <property type="entry name" value="P-loop containing nucleotide triphosphate hydrolases"/>
    <property type="match status" value="1"/>
</dbReference>
<reference evidence="2 3" key="1">
    <citation type="submission" date="2020-07" db="EMBL/GenBank/DDBJ databases">
        <title>Genomic Encyclopedia of Type Strains, Phase IV (KMG-V): Genome sequencing to study the core and pangenomes of soil and plant-associated prokaryotes.</title>
        <authorList>
            <person name="Whitman W."/>
        </authorList>
    </citation>
    <scope>NUCLEOTIDE SEQUENCE [LARGE SCALE GENOMIC DNA]</scope>
    <source>
        <strain evidence="2 3">C14</strain>
    </source>
</reference>
<dbReference type="RefSeq" id="WP_181508058.1">
    <property type="nucleotide sequence ID" value="NZ_JACDUP010000002.1"/>
</dbReference>
<name>A0A7J9PTS4_METMI</name>
<dbReference type="Pfam" id="PF13175">
    <property type="entry name" value="AAA_15"/>
    <property type="match status" value="1"/>
</dbReference>
<dbReference type="InterPro" id="IPR041685">
    <property type="entry name" value="AAA_GajA/Old/RecF-like"/>
</dbReference>